<keyword evidence="1" id="KW-1133">Transmembrane helix</keyword>
<keyword evidence="1" id="KW-0812">Transmembrane</keyword>
<gene>
    <name evidence="2" type="ORF">ACFQ1S_24910</name>
</gene>
<keyword evidence="3" id="KW-1185">Reference proteome</keyword>
<dbReference type="Proteomes" id="UP001597045">
    <property type="component" value="Unassembled WGS sequence"/>
</dbReference>
<evidence type="ECO:0000256" key="1">
    <source>
        <dbReference type="SAM" id="Phobius"/>
    </source>
</evidence>
<reference evidence="3" key="1">
    <citation type="journal article" date="2019" name="Int. J. Syst. Evol. Microbiol.">
        <title>The Global Catalogue of Microorganisms (GCM) 10K type strain sequencing project: providing services to taxonomists for standard genome sequencing and annotation.</title>
        <authorList>
            <consortium name="The Broad Institute Genomics Platform"/>
            <consortium name="The Broad Institute Genome Sequencing Center for Infectious Disease"/>
            <person name="Wu L."/>
            <person name="Ma J."/>
        </authorList>
    </citation>
    <scope>NUCLEOTIDE SEQUENCE [LARGE SCALE GENOMIC DNA]</scope>
    <source>
        <strain evidence="3">JCM 31486</strain>
    </source>
</reference>
<accession>A0ABW3MFY1</accession>
<organism evidence="2 3">
    <name type="scientific">Kibdelosporangium lantanae</name>
    <dbReference type="NCBI Taxonomy" id="1497396"/>
    <lineage>
        <taxon>Bacteria</taxon>
        <taxon>Bacillati</taxon>
        <taxon>Actinomycetota</taxon>
        <taxon>Actinomycetes</taxon>
        <taxon>Pseudonocardiales</taxon>
        <taxon>Pseudonocardiaceae</taxon>
        <taxon>Kibdelosporangium</taxon>
    </lineage>
</organism>
<keyword evidence="1" id="KW-0472">Membrane</keyword>
<dbReference type="EMBL" id="JBHTIS010001654">
    <property type="protein sequence ID" value="MFD1048539.1"/>
    <property type="molecule type" value="Genomic_DNA"/>
</dbReference>
<evidence type="ECO:0000313" key="3">
    <source>
        <dbReference type="Proteomes" id="UP001597045"/>
    </source>
</evidence>
<protein>
    <submittedName>
        <fullName evidence="2">Uncharacterized protein</fullName>
    </submittedName>
</protein>
<proteinExistence type="predicted"/>
<name>A0ABW3MFY1_9PSEU</name>
<sequence>MDSLRLAAEWPVENVAVAVVGSRGEVLGAHGGLVQQKAPVECTVVDRISFGLDLGTPLISTGAKNRCDITDGATGQALAISGWVLRVSAWAFATLFVAGFTGAVRKA</sequence>
<feature type="transmembrane region" description="Helical" evidence="1">
    <location>
        <begin position="83"/>
        <end position="104"/>
    </location>
</feature>
<comment type="caution">
    <text evidence="2">The sequence shown here is derived from an EMBL/GenBank/DDBJ whole genome shotgun (WGS) entry which is preliminary data.</text>
</comment>
<evidence type="ECO:0000313" key="2">
    <source>
        <dbReference type="EMBL" id="MFD1048539.1"/>
    </source>
</evidence>